<dbReference type="EMBL" id="JAPQKL010000006">
    <property type="protein sequence ID" value="KAJ5124963.1"/>
    <property type="molecule type" value="Genomic_DNA"/>
</dbReference>
<accession>A0A9W9GNY1</accession>
<feature type="compositionally biased region" description="Low complexity" evidence="1">
    <location>
        <begin position="241"/>
        <end position="260"/>
    </location>
</feature>
<evidence type="ECO:0000313" key="3">
    <source>
        <dbReference type="Proteomes" id="UP001149079"/>
    </source>
</evidence>
<dbReference type="RefSeq" id="XP_056519362.1">
    <property type="nucleotide sequence ID" value="XM_056669532.1"/>
</dbReference>
<reference evidence="2" key="2">
    <citation type="journal article" date="2023" name="IMA Fungus">
        <title>Comparative genomic study of the Penicillium genus elucidates a diverse pangenome and 15 lateral gene transfer events.</title>
        <authorList>
            <person name="Petersen C."/>
            <person name="Sorensen T."/>
            <person name="Nielsen M.R."/>
            <person name="Sondergaard T.E."/>
            <person name="Sorensen J.L."/>
            <person name="Fitzpatrick D.A."/>
            <person name="Frisvad J.C."/>
            <person name="Nielsen K.L."/>
        </authorList>
    </citation>
    <scope>NUCLEOTIDE SEQUENCE</scope>
    <source>
        <strain evidence="2">IBT 22155</strain>
    </source>
</reference>
<keyword evidence="3" id="KW-1185">Reference proteome</keyword>
<sequence>MDSKPGTEILVHIAAPSTAHDDARYRAQVAAILQFQSASRQQLIHTSLDLDSDPDQADPHPDHHAHPFSADALHPHHSLPTPQHEVPSPILREAPRPEGERLPSDPHTRSQTDPQLRGQIIEHRISSIPDSLESPISVIPDSQPEIGHELVRAASYRATLSPELQDDRRHKRRRTALSSPDRHDSIHRVTISDSSASVQPEAARTMNPVHGQEPTKPISIPSSNPELELEINNLPPPPPATTATPATTASPAPTAPTAPTSIPNLINLTTLPLQIHPPKPPISTSTFTTHITPTLAMLAERLKPARTYKPSHQSRTLDPLERGYWLVRFAIATPSHDFHDHDRVSAGATRPGSTDPTPNQPKAEEESHVWPAQLFGAFWSFLQDFVGKDGRAGWGVWCILEKEEVRETVTHLSLKVYAWGEIAMHMYLLLFLASERRIRGLGVQWRDASEEVVIQMP</sequence>
<feature type="region of interest" description="Disordered" evidence="1">
    <location>
        <begin position="45"/>
        <end position="117"/>
    </location>
</feature>
<reference evidence="2" key="1">
    <citation type="submission" date="2022-11" db="EMBL/GenBank/DDBJ databases">
        <authorList>
            <person name="Petersen C."/>
        </authorList>
    </citation>
    <scope>NUCLEOTIDE SEQUENCE</scope>
    <source>
        <strain evidence="2">IBT 22155</strain>
    </source>
</reference>
<feature type="region of interest" description="Disordered" evidence="1">
    <location>
        <begin position="161"/>
        <end position="260"/>
    </location>
</feature>
<evidence type="ECO:0000256" key="1">
    <source>
        <dbReference type="SAM" id="MobiDB-lite"/>
    </source>
</evidence>
<name>A0A9W9GNY1_9EURO</name>
<proteinExistence type="predicted"/>
<organism evidence="2 3">
    <name type="scientific">Penicillium bovifimosum</name>
    <dbReference type="NCBI Taxonomy" id="126998"/>
    <lineage>
        <taxon>Eukaryota</taxon>
        <taxon>Fungi</taxon>
        <taxon>Dikarya</taxon>
        <taxon>Ascomycota</taxon>
        <taxon>Pezizomycotina</taxon>
        <taxon>Eurotiomycetes</taxon>
        <taxon>Eurotiomycetidae</taxon>
        <taxon>Eurotiales</taxon>
        <taxon>Aspergillaceae</taxon>
        <taxon>Penicillium</taxon>
    </lineage>
</organism>
<evidence type="ECO:0000313" key="2">
    <source>
        <dbReference type="EMBL" id="KAJ5124963.1"/>
    </source>
</evidence>
<dbReference type="AlphaFoldDB" id="A0A9W9GNY1"/>
<protein>
    <submittedName>
        <fullName evidence="2">Uncharacterized protein</fullName>
    </submittedName>
</protein>
<gene>
    <name evidence="2" type="ORF">N7515_008788</name>
</gene>
<dbReference type="OrthoDB" id="5395975at2759"/>
<dbReference type="GeneID" id="81408702"/>
<feature type="region of interest" description="Disordered" evidence="1">
    <location>
        <begin position="338"/>
        <end position="366"/>
    </location>
</feature>
<dbReference type="Proteomes" id="UP001149079">
    <property type="component" value="Unassembled WGS sequence"/>
</dbReference>
<feature type="compositionally biased region" description="Basic and acidic residues" evidence="1">
    <location>
        <begin position="93"/>
        <end position="110"/>
    </location>
</feature>
<comment type="caution">
    <text evidence="2">The sequence shown here is derived from an EMBL/GenBank/DDBJ whole genome shotgun (WGS) entry which is preliminary data.</text>
</comment>